<proteinExistence type="predicted"/>
<keyword evidence="3 5" id="KW-0863">Zinc-finger</keyword>
<feature type="region of interest" description="Disordered" evidence="7">
    <location>
        <begin position="479"/>
        <end position="514"/>
    </location>
</feature>
<feature type="region of interest" description="Disordered" evidence="7">
    <location>
        <begin position="1"/>
        <end position="58"/>
    </location>
</feature>
<feature type="region of interest" description="Disordered" evidence="7">
    <location>
        <begin position="1303"/>
        <end position="1352"/>
    </location>
</feature>
<feature type="coiled-coil region" evidence="6">
    <location>
        <begin position="880"/>
        <end position="923"/>
    </location>
</feature>
<dbReference type="Pfam" id="PF10513">
    <property type="entry name" value="EPL1"/>
    <property type="match status" value="1"/>
</dbReference>
<dbReference type="EMBL" id="CAWUOM010000091">
    <property type="protein sequence ID" value="CAK7271610.1"/>
    <property type="molecule type" value="Genomic_DNA"/>
</dbReference>
<keyword evidence="1" id="KW-0479">Metal-binding</keyword>
<evidence type="ECO:0000259" key="9">
    <source>
        <dbReference type="PROSITE" id="PS51805"/>
    </source>
</evidence>
<dbReference type="InterPro" id="IPR019542">
    <property type="entry name" value="Enhancer_polycomb-like_N"/>
</dbReference>
<evidence type="ECO:0000256" key="7">
    <source>
        <dbReference type="SAM" id="MobiDB-lite"/>
    </source>
</evidence>
<dbReference type="CDD" id="cd15670">
    <property type="entry name" value="ePHD_BRPF"/>
    <property type="match status" value="1"/>
</dbReference>
<dbReference type="Pfam" id="PF13831">
    <property type="entry name" value="PHD_2"/>
    <property type="match status" value="1"/>
</dbReference>
<evidence type="ECO:0000256" key="5">
    <source>
        <dbReference type="PROSITE-ProRule" id="PRU00146"/>
    </source>
</evidence>
<dbReference type="CDD" id="cd15492">
    <property type="entry name" value="PHD_BRPF_JADE_like"/>
    <property type="match status" value="1"/>
</dbReference>
<dbReference type="InterPro" id="IPR019786">
    <property type="entry name" value="Zinc_finger_PHD-type_CS"/>
</dbReference>
<dbReference type="Pfam" id="PF13832">
    <property type="entry name" value="zf-HC5HC2H_2"/>
    <property type="match status" value="1"/>
</dbReference>
<evidence type="ECO:0008006" key="12">
    <source>
        <dbReference type="Google" id="ProtNLM"/>
    </source>
</evidence>
<dbReference type="InterPro" id="IPR011011">
    <property type="entry name" value="Znf_FYVE_PHD"/>
</dbReference>
<dbReference type="SMART" id="SM00249">
    <property type="entry name" value="PHD"/>
    <property type="match status" value="2"/>
</dbReference>
<protein>
    <recommendedName>
        <fullName evidence="12">NuA3 HAT complex component NTO1</fullName>
    </recommendedName>
</protein>
<dbReference type="PANTHER" id="PTHR13793:SF107">
    <property type="entry name" value="BROMODOMAIN-CONTAINING PROTEIN HOMOLOG"/>
    <property type="match status" value="1"/>
</dbReference>
<dbReference type="SUPFAM" id="SSF57903">
    <property type="entry name" value="FYVE/PHD zinc finger"/>
    <property type="match status" value="1"/>
</dbReference>
<dbReference type="PROSITE" id="PS50016">
    <property type="entry name" value="ZF_PHD_2"/>
    <property type="match status" value="1"/>
</dbReference>
<dbReference type="PROSITE" id="PS51805">
    <property type="entry name" value="EPHD"/>
    <property type="match status" value="1"/>
</dbReference>
<evidence type="ECO:0000256" key="3">
    <source>
        <dbReference type="ARBA" id="ARBA00022771"/>
    </source>
</evidence>
<feature type="compositionally biased region" description="Basic residues" evidence="7">
    <location>
        <begin position="1343"/>
        <end position="1352"/>
    </location>
</feature>
<keyword evidence="2" id="KW-0677">Repeat</keyword>
<dbReference type="PROSITE" id="PS01359">
    <property type="entry name" value="ZF_PHD_1"/>
    <property type="match status" value="1"/>
</dbReference>
<feature type="compositionally biased region" description="Polar residues" evidence="7">
    <location>
        <begin position="1319"/>
        <end position="1328"/>
    </location>
</feature>
<organism evidence="10 11">
    <name type="scientific">Sporothrix epigloea</name>
    <dbReference type="NCBI Taxonomy" id="1892477"/>
    <lineage>
        <taxon>Eukaryota</taxon>
        <taxon>Fungi</taxon>
        <taxon>Dikarya</taxon>
        <taxon>Ascomycota</taxon>
        <taxon>Pezizomycotina</taxon>
        <taxon>Sordariomycetes</taxon>
        <taxon>Sordariomycetidae</taxon>
        <taxon>Ophiostomatales</taxon>
        <taxon>Ophiostomataceae</taxon>
        <taxon>Sporothrix</taxon>
    </lineage>
</organism>
<keyword evidence="6" id="KW-0175">Coiled coil</keyword>
<evidence type="ECO:0000259" key="8">
    <source>
        <dbReference type="PROSITE" id="PS50016"/>
    </source>
</evidence>
<evidence type="ECO:0000256" key="4">
    <source>
        <dbReference type="ARBA" id="ARBA00022833"/>
    </source>
</evidence>
<feature type="compositionally biased region" description="Basic and acidic residues" evidence="7">
    <location>
        <begin position="1140"/>
        <end position="1154"/>
    </location>
</feature>
<feature type="region of interest" description="Disordered" evidence="7">
    <location>
        <begin position="1210"/>
        <end position="1231"/>
    </location>
</feature>
<feature type="region of interest" description="Disordered" evidence="7">
    <location>
        <begin position="75"/>
        <end position="108"/>
    </location>
</feature>
<keyword evidence="4" id="KW-0862">Zinc</keyword>
<sequence>MAAAPSTPRLTSAGRRRGRPPGSTNAVRAARMAATSSEPPPKRRKYIPGGPGGGGRFVDEDGVVTYVVRGTPRASIGVGGGILGRTPKTRAPKPPISSPLLPRRERSTRTRIATSRYEPDDEEHFSSAAAVAAAVVQSEGYKPREERGWEEFHPNLEIETMFMAFRSEDVDGKALQHLATPIARLSSSVASSFDNGTTAAATTSLTVSETGAAPSINDSEPTNNNSASITAMGDTNMPILSGGSASVGAANMSQNQADTATSGALLLGTPVPPETPLRRRIGRPPREGFLSYGSSLTPKTPRVLPINNQTPKEKLDLKLPSYRKTDRILLFEGKSFSRYVDKSMMNVGYQESDVYIRPERYLLKASDANAEEEIDALQTAELDAGLSGAGSGSSGSSRGTDYPASYGVPGSVVNLVISGGGAGSNGGVGRVEYDMDEQDDMWLSKYNAQRKAANVEPITREIFEITITKIEKEWHALEKRIPKPNPKPPQTHRPRSSSAAAVNGETQGGEEQDSKCAICDDGDCENTNAIVFCDGCDLAVHQDCYGVPFIPEGQWLCRKCQLIGRGVPTCIFCPNTDGAFKQTNSSKWAHMLCAMWIPETSLGNTTFMEPIMDVDKVPKTRWRLTCYICRQKMGACIQCSNKDCYQAFHVTCARRASLYLKMKNSHGTLAILDNSMVLKAFCDRHCPPDYAKEISVHQATREAKKHYKRIMRGRIWADSRASALQMAATTHAMIEHPVDESQLTGARISATYGATATVATASGVTDNGSTVVAGASVGGSDAGTGGKKKGAAASARPMWKLPSGAPVIPQAVYDIVETALQRFMLRRRREFVSETCRYWTLKREARRGAALLKRLQLQMETFTSLELTRRNFATIGPTGRSRLERRIEFAESLIQDLEQLRSLADDVVEREREKLEMADLEEDFVDTCYFPIHKLLAPVIEKAKSYDKVVFQAGLASLQARLDERFYTSALHFVQDFSTTVHRIIYHNPECDTKTTVTSASLGDDEAVTVATSGKNAPHAVAAAAAADALTPCAPVKLNGIPSAHLEARDRKRLGKRILKAIQPMLEAAIRAEADITRSPLEPLQQALEKLLEAGVELPPKLSAEDEIMEDAKVCVNEQLALSTLSTSGDLDERDDAEVDGDKMDVDGHDDSHGTSRASTRSKAVLIEITTPRSSSILAAGGGTSGAGFGICKKPLSDDPVNGTTDLTMANGPFTPPQSHSGSVPGKDGISASQQPIADTLHDGGIFWYLDGFQIEGTTVVEEQRSSGRDTGRLLSEELTEVDDEELNGLGFDLEDSTTMTKTAALAPSPAPQHIPPLTRSQNLTATTPKRRNASGAAVSQRKGVRSSARRR</sequence>
<keyword evidence="11" id="KW-1185">Reference proteome</keyword>
<dbReference type="Proteomes" id="UP001642501">
    <property type="component" value="Unassembled WGS sequence"/>
</dbReference>
<dbReference type="PANTHER" id="PTHR13793">
    <property type="entry name" value="PHD FINGER PROTEINS"/>
    <property type="match status" value="1"/>
</dbReference>
<feature type="domain" description="PHD-type" evidence="9">
    <location>
        <begin position="567"/>
        <end position="686"/>
    </location>
</feature>
<dbReference type="InterPro" id="IPR019787">
    <property type="entry name" value="Znf_PHD-finger"/>
</dbReference>
<evidence type="ECO:0000256" key="1">
    <source>
        <dbReference type="ARBA" id="ARBA00022723"/>
    </source>
</evidence>
<feature type="region of interest" description="Disordered" evidence="7">
    <location>
        <begin position="1126"/>
        <end position="1160"/>
    </location>
</feature>
<feature type="compositionally biased region" description="Acidic residues" evidence="7">
    <location>
        <begin position="1130"/>
        <end position="1139"/>
    </location>
</feature>
<evidence type="ECO:0000256" key="6">
    <source>
        <dbReference type="SAM" id="Coils"/>
    </source>
</evidence>
<feature type="compositionally biased region" description="Polar residues" evidence="7">
    <location>
        <begin position="216"/>
        <end position="229"/>
    </location>
</feature>
<dbReference type="InterPro" id="IPR001965">
    <property type="entry name" value="Znf_PHD"/>
</dbReference>
<feature type="region of interest" description="Disordered" evidence="7">
    <location>
        <begin position="263"/>
        <end position="295"/>
    </location>
</feature>
<gene>
    <name evidence="10" type="ORF">SEPCBS57363_004710</name>
</gene>
<dbReference type="InterPro" id="IPR013083">
    <property type="entry name" value="Znf_RING/FYVE/PHD"/>
</dbReference>
<accession>A0ABP0DTK9</accession>
<feature type="domain" description="PHD-type" evidence="8">
    <location>
        <begin position="513"/>
        <end position="563"/>
    </location>
</feature>
<reference evidence="10 11" key="1">
    <citation type="submission" date="2024-01" db="EMBL/GenBank/DDBJ databases">
        <authorList>
            <person name="Allen C."/>
            <person name="Tagirdzhanova G."/>
        </authorList>
    </citation>
    <scope>NUCLEOTIDE SEQUENCE [LARGE SCALE GENOMIC DNA]</scope>
    <source>
        <strain evidence="10 11">CBS 573.63</strain>
    </source>
</reference>
<name>A0ABP0DTK9_9PEZI</name>
<feature type="region of interest" description="Disordered" evidence="7">
    <location>
        <begin position="211"/>
        <end position="235"/>
    </location>
</feature>
<evidence type="ECO:0000313" key="10">
    <source>
        <dbReference type="EMBL" id="CAK7271610.1"/>
    </source>
</evidence>
<dbReference type="Gene3D" id="3.30.40.10">
    <property type="entry name" value="Zinc/RING finger domain, C3HC4 (zinc finger)"/>
    <property type="match status" value="2"/>
</dbReference>
<dbReference type="InterPro" id="IPR050701">
    <property type="entry name" value="Histone_Mod_Regulator"/>
</dbReference>
<dbReference type="InterPro" id="IPR034732">
    <property type="entry name" value="EPHD"/>
</dbReference>
<evidence type="ECO:0000313" key="11">
    <source>
        <dbReference type="Proteomes" id="UP001642501"/>
    </source>
</evidence>
<comment type="caution">
    <text evidence="10">The sequence shown here is derived from an EMBL/GenBank/DDBJ whole genome shotgun (WGS) entry which is preliminary data.</text>
</comment>
<evidence type="ECO:0000256" key="2">
    <source>
        <dbReference type="ARBA" id="ARBA00022737"/>
    </source>
</evidence>